<reference evidence="1 2" key="1">
    <citation type="journal article" date="2007" name="Proc. Natl. Acad. Sci. U.S.A.">
        <title>The tiny eukaryote Ostreococcus provides genomic insights into the paradox of plankton speciation.</title>
        <authorList>
            <person name="Palenik B."/>
            <person name="Grimwood J."/>
            <person name="Aerts A."/>
            <person name="Rouze P."/>
            <person name="Salamov A."/>
            <person name="Putnam N."/>
            <person name="Dupont C."/>
            <person name="Jorgensen R."/>
            <person name="Derelle E."/>
            <person name="Rombauts S."/>
            <person name="Zhou K."/>
            <person name="Otillar R."/>
            <person name="Merchant S.S."/>
            <person name="Podell S."/>
            <person name="Gaasterland T."/>
            <person name="Napoli C."/>
            <person name="Gendler K."/>
            <person name="Manuell A."/>
            <person name="Tai V."/>
            <person name="Vallon O."/>
            <person name="Piganeau G."/>
            <person name="Jancek S."/>
            <person name="Heijde M."/>
            <person name="Jabbari K."/>
            <person name="Bowler C."/>
            <person name="Lohr M."/>
            <person name="Robbens S."/>
            <person name="Werner G."/>
            <person name="Dubchak I."/>
            <person name="Pazour G.J."/>
            <person name="Ren Q."/>
            <person name="Paulsen I."/>
            <person name="Delwiche C."/>
            <person name="Schmutz J."/>
            <person name="Rokhsar D."/>
            <person name="Van de Peer Y."/>
            <person name="Moreau H."/>
            <person name="Grigoriev I.V."/>
        </authorList>
    </citation>
    <scope>NUCLEOTIDE SEQUENCE [LARGE SCALE GENOMIC DNA]</scope>
    <source>
        <strain evidence="1 2">CCE9901</strain>
    </source>
</reference>
<gene>
    <name evidence="1" type="ORF">OSTLU_25031</name>
</gene>
<sequence>MPGGAEDAACAATRVRGELNASWPRGRTPASGSTPLVALAKNMSSVLQHFEAVKTTDADDETTQVASLRAFSEREVVVDVYDRSGGATRAVREKLGAVGGTRVREARDASGDGDVGLVVVDGQEEESFEAIGKILKQSGVASTRVIVLVYGAAVGTLEEARARAARETRAPIENVFATFGILDESTSERLDSLLKNPPLRSTLETSAEVRVSVPEPVSAFALDDEDEDEDEGLTSIALSDAKVEREEWETIVREHAERCFEDAVDATMEQTRQFCLRRAEKLALQYEPLRSSLYQRIRGERSKTKIVEPSIQARVAPPSQYVEEMTTTRPYKLNSAASQPLGIDMIKLQSVAISGVEQGAVVASQAAEKVGSFLNWIVSENEESEDERRRRVEHERVWHERRQKLWDAERAQRVETQNRGKHSPTASFVETTSKLVDIIDGSLGGESQLDQANARIRALEAALARYDPSHELLR</sequence>
<accession>A4S2H1</accession>
<dbReference type="RefSeq" id="XP_001419530.1">
    <property type="nucleotide sequence ID" value="XM_001419493.1"/>
</dbReference>
<evidence type="ECO:0000313" key="1">
    <source>
        <dbReference type="EMBL" id="ABO97823.1"/>
    </source>
</evidence>
<evidence type="ECO:0000313" key="2">
    <source>
        <dbReference type="Proteomes" id="UP000001568"/>
    </source>
</evidence>
<dbReference type="Gramene" id="ABO97823">
    <property type="protein sequence ID" value="ABO97823"/>
    <property type="gene ID" value="OSTLU_25031"/>
</dbReference>
<dbReference type="Proteomes" id="UP000001568">
    <property type="component" value="Chromosome 9"/>
</dbReference>
<organism evidence="1 2">
    <name type="scientific">Ostreococcus lucimarinus (strain CCE9901)</name>
    <dbReference type="NCBI Taxonomy" id="436017"/>
    <lineage>
        <taxon>Eukaryota</taxon>
        <taxon>Viridiplantae</taxon>
        <taxon>Chlorophyta</taxon>
        <taxon>Mamiellophyceae</taxon>
        <taxon>Mamiellales</taxon>
        <taxon>Bathycoccaceae</taxon>
        <taxon>Ostreococcus</taxon>
    </lineage>
</organism>
<dbReference type="AlphaFoldDB" id="A4S2H1"/>
<dbReference type="EMBL" id="CP000589">
    <property type="protein sequence ID" value="ABO97823.1"/>
    <property type="molecule type" value="Genomic_DNA"/>
</dbReference>
<dbReference type="GeneID" id="5003647"/>
<dbReference type="HOGENOM" id="CLU_576703_0_0_1"/>
<name>A4S2H1_OSTLU</name>
<proteinExistence type="predicted"/>
<dbReference type="OMA" id="HERVWHE"/>
<keyword evidence="2" id="KW-1185">Reference proteome</keyword>
<dbReference type="OrthoDB" id="10645965at2759"/>
<dbReference type="KEGG" id="olu:OSTLU_25031"/>
<protein>
    <submittedName>
        <fullName evidence="1">Uncharacterized protein</fullName>
    </submittedName>
</protein>